<dbReference type="InterPro" id="IPR051466">
    <property type="entry name" value="D-amino_acid_metab_enzyme"/>
</dbReference>
<name>A0A8X8LDX9_9BACT</name>
<reference evidence="4 5" key="1">
    <citation type="submission" date="2016-10" db="EMBL/GenBank/DDBJ databases">
        <authorList>
            <person name="Varghese N."/>
            <person name="Submissions S."/>
        </authorList>
    </citation>
    <scope>NUCLEOTIDE SEQUENCE [LARGE SCALE GENOMIC DNA]</scope>
    <source>
        <strain evidence="4 5">DSM 25353</strain>
    </source>
</reference>
<evidence type="ECO:0000256" key="1">
    <source>
        <dbReference type="ARBA" id="ARBA00005323"/>
    </source>
</evidence>
<dbReference type="RefSeq" id="WP_092723922.1">
    <property type="nucleotide sequence ID" value="NZ_FNNO01000008.1"/>
</dbReference>
<keyword evidence="5" id="KW-1185">Reference proteome</keyword>
<dbReference type="AlphaFoldDB" id="A0A8X8LDX9"/>
<dbReference type="CDD" id="cd06821">
    <property type="entry name" value="PLPDE_III_D-TA"/>
    <property type="match status" value="1"/>
</dbReference>
<dbReference type="GO" id="GO:0008721">
    <property type="term" value="F:D-serine ammonia-lyase activity"/>
    <property type="evidence" value="ECO:0007669"/>
    <property type="project" value="TreeGrafter"/>
</dbReference>
<keyword evidence="2" id="KW-0456">Lyase</keyword>
<feature type="domain" description="D-serine dehydratase-like" evidence="3">
    <location>
        <begin position="258"/>
        <end position="347"/>
    </location>
</feature>
<dbReference type="InterPro" id="IPR026956">
    <property type="entry name" value="D-ser_dehydrat-like_dom"/>
</dbReference>
<dbReference type="PANTHER" id="PTHR28004">
    <property type="entry name" value="ZGC:162816-RELATED"/>
    <property type="match status" value="1"/>
</dbReference>
<dbReference type="Pfam" id="PF14031">
    <property type="entry name" value="D-ser_dehydrat"/>
    <property type="match status" value="1"/>
</dbReference>
<dbReference type="PANTHER" id="PTHR28004:SF2">
    <property type="entry name" value="D-SERINE DEHYDRATASE"/>
    <property type="match status" value="1"/>
</dbReference>
<evidence type="ECO:0000313" key="5">
    <source>
        <dbReference type="Proteomes" id="UP000198711"/>
    </source>
</evidence>
<organism evidence="4 5">
    <name type="scientific">Hydrobacter penzbergensis</name>
    <dbReference type="NCBI Taxonomy" id="1235997"/>
    <lineage>
        <taxon>Bacteria</taxon>
        <taxon>Pseudomonadati</taxon>
        <taxon>Bacteroidota</taxon>
        <taxon>Chitinophagia</taxon>
        <taxon>Chitinophagales</taxon>
        <taxon>Chitinophagaceae</taxon>
        <taxon>Hydrobacter</taxon>
    </lineage>
</organism>
<protein>
    <submittedName>
        <fullName evidence="4">D-serine deaminase, pyridoxal phosphate-dependent</fullName>
    </submittedName>
</protein>
<dbReference type="SUPFAM" id="SSF51419">
    <property type="entry name" value="PLP-binding barrel"/>
    <property type="match status" value="1"/>
</dbReference>
<dbReference type="Gene3D" id="2.40.37.20">
    <property type="entry name" value="D-serine dehydratase-like domain"/>
    <property type="match status" value="1"/>
</dbReference>
<dbReference type="Gene3D" id="3.20.20.10">
    <property type="entry name" value="Alanine racemase"/>
    <property type="match status" value="1"/>
</dbReference>
<dbReference type="Pfam" id="PF01168">
    <property type="entry name" value="Ala_racemase_N"/>
    <property type="match status" value="1"/>
</dbReference>
<accession>A0A8X8LDX9</accession>
<comment type="similarity">
    <text evidence="1">Belongs to the DSD1 family.</text>
</comment>
<dbReference type="InterPro" id="IPR001608">
    <property type="entry name" value="Ala_racemase_N"/>
</dbReference>
<dbReference type="InterPro" id="IPR042208">
    <property type="entry name" value="D-ser_dehydrat-like_sf"/>
</dbReference>
<dbReference type="Proteomes" id="UP000198711">
    <property type="component" value="Unassembled WGS sequence"/>
</dbReference>
<proteinExistence type="inferred from homology"/>
<evidence type="ECO:0000313" key="4">
    <source>
        <dbReference type="EMBL" id="SDX03273.1"/>
    </source>
</evidence>
<evidence type="ECO:0000259" key="3">
    <source>
        <dbReference type="SMART" id="SM01119"/>
    </source>
</evidence>
<dbReference type="SMART" id="SM01119">
    <property type="entry name" value="D-ser_dehydrat"/>
    <property type="match status" value="1"/>
</dbReference>
<sequence>MHNRYLADVTGIDSPALLVYPAIVKDNIRVAKEMIGDVNRLRPHVKTNKTAEVNQFMLDAGVAKFKCATIAEAEMLGSLHAPDVLLAYQPTGPKITRLIALSKVYPATTFSCLIDNQASALELSRAALENNIVIRVFIDLNTGMNRTGIQPQEAVALIKYAKELKGIQIVGLHAYDGHIRDADLATRQMKSDAAFALVQTLKEQVDPLFDHPLTIVAGGSPTYPTHIKRSGVECSPGTFIFWDWNYKHHAPEQPFEYGAILITRVVSVIDTVTVCVDLGHKSVAAENPLPRVHFLNAPEATPVGQSEEHLVLRVPDSAQYPIGTVLYGVPVHICPTVALYERVHVIEDGRKVGEWKVIARDRFIHY</sequence>
<dbReference type="GO" id="GO:0036088">
    <property type="term" value="P:D-serine catabolic process"/>
    <property type="evidence" value="ECO:0007669"/>
    <property type="project" value="TreeGrafter"/>
</dbReference>
<gene>
    <name evidence="4" type="ORF">SAMN05444410_10890</name>
</gene>
<dbReference type="EMBL" id="FNNO01000008">
    <property type="protein sequence ID" value="SDX03273.1"/>
    <property type="molecule type" value="Genomic_DNA"/>
</dbReference>
<evidence type="ECO:0000256" key="2">
    <source>
        <dbReference type="ARBA" id="ARBA00023239"/>
    </source>
</evidence>
<comment type="caution">
    <text evidence="4">The sequence shown here is derived from an EMBL/GenBank/DDBJ whole genome shotgun (WGS) entry which is preliminary data.</text>
</comment>
<dbReference type="InterPro" id="IPR029066">
    <property type="entry name" value="PLP-binding_barrel"/>
</dbReference>